<dbReference type="InterPro" id="IPR000889">
    <property type="entry name" value="Glutathione_peroxidase"/>
</dbReference>
<dbReference type="CDD" id="cd00340">
    <property type="entry name" value="GSH_Peroxidase"/>
    <property type="match status" value="1"/>
</dbReference>
<dbReference type="GO" id="GO:0034599">
    <property type="term" value="P:cellular response to oxidative stress"/>
    <property type="evidence" value="ECO:0007669"/>
    <property type="project" value="TreeGrafter"/>
</dbReference>
<comment type="similarity">
    <text evidence="1 5">Belongs to the glutathione peroxidase family.</text>
</comment>
<dbReference type="PROSITE" id="PS00763">
    <property type="entry name" value="GLUTATHIONE_PEROXID_2"/>
    <property type="match status" value="1"/>
</dbReference>
<organism evidence="6 7">
    <name type="scientific">Devosia nanyangense</name>
    <dbReference type="NCBI Taxonomy" id="1228055"/>
    <lineage>
        <taxon>Bacteria</taxon>
        <taxon>Pseudomonadati</taxon>
        <taxon>Pseudomonadota</taxon>
        <taxon>Alphaproteobacteria</taxon>
        <taxon>Hyphomicrobiales</taxon>
        <taxon>Devosiaceae</taxon>
        <taxon>Devosia</taxon>
    </lineage>
</organism>
<evidence type="ECO:0000256" key="1">
    <source>
        <dbReference type="ARBA" id="ARBA00006926"/>
    </source>
</evidence>
<reference evidence="6" key="1">
    <citation type="submission" date="2020-07" db="EMBL/GenBank/DDBJ databases">
        <title>Huge and variable diversity of episymbiotic CPR bacteria and DPANN archaea in groundwater ecosystems.</title>
        <authorList>
            <person name="He C.Y."/>
            <person name="Keren R."/>
            <person name="Whittaker M."/>
            <person name="Farag I.F."/>
            <person name="Doudna J."/>
            <person name="Cate J.H.D."/>
            <person name="Banfield J.F."/>
        </authorList>
    </citation>
    <scope>NUCLEOTIDE SEQUENCE</scope>
    <source>
        <strain evidence="6">NC_groundwater_1586_Pr3_B-0.1um_66_15</strain>
    </source>
</reference>
<dbReference type="GO" id="GO:0004601">
    <property type="term" value="F:peroxidase activity"/>
    <property type="evidence" value="ECO:0007669"/>
    <property type="project" value="UniProtKB-KW"/>
</dbReference>
<accession>A0A933L057</accession>
<keyword evidence="3 5" id="KW-0560">Oxidoreductase</keyword>
<name>A0A933L057_9HYPH</name>
<dbReference type="Proteomes" id="UP000782610">
    <property type="component" value="Unassembled WGS sequence"/>
</dbReference>
<dbReference type="Gene3D" id="3.40.30.10">
    <property type="entry name" value="Glutaredoxin"/>
    <property type="match status" value="1"/>
</dbReference>
<proteinExistence type="inferred from homology"/>
<feature type="active site" evidence="4">
    <location>
        <position position="36"/>
    </location>
</feature>
<dbReference type="EMBL" id="JACRAF010000002">
    <property type="protein sequence ID" value="MBI4920171.1"/>
    <property type="molecule type" value="Genomic_DNA"/>
</dbReference>
<dbReference type="InterPro" id="IPR029760">
    <property type="entry name" value="GPX_CS"/>
</dbReference>
<comment type="caution">
    <text evidence="6">The sequence shown here is derived from an EMBL/GenBank/DDBJ whole genome shotgun (WGS) entry which is preliminary data.</text>
</comment>
<evidence type="ECO:0000256" key="5">
    <source>
        <dbReference type="RuleBase" id="RU000499"/>
    </source>
</evidence>
<dbReference type="PIRSF" id="PIRSF000303">
    <property type="entry name" value="Glutathion_perox"/>
    <property type="match status" value="1"/>
</dbReference>
<dbReference type="PANTHER" id="PTHR11592:SF78">
    <property type="entry name" value="GLUTATHIONE PEROXIDASE"/>
    <property type="match status" value="1"/>
</dbReference>
<evidence type="ECO:0000256" key="3">
    <source>
        <dbReference type="ARBA" id="ARBA00023002"/>
    </source>
</evidence>
<evidence type="ECO:0000313" key="7">
    <source>
        <dbReference type="Proteomes" id="UP000782610"/>
    </source>
</evidence>
<dbReference type="FunFam" id="3.40.30.10:FF:000010">
    <property type="entry name" value="Glutathione peroxidase"/>
    <property type="match status" value="1"/>
</dbReference>
<dbReference type="SUPFAM" id="SSF52833">
    <property type="entry name" value="Thioredoxin-like"/>
    <property type="match status" value="1"/>
</dbReference>
<dbReference type="AlphaFoldDB" id="A0A933L057"/>
<dbReference type="PROSITE" id="PS51355">
    <property type="entry name" value="GLUTATHIONE_PEROXID_3"/>
    <property type="match status" value="1"/>
</dbReference>
<keyword evidence="2 5" id="KW-0575">Peroxidase</keyword>
<dbReference type="PRINTS" id="PR01011">
    <property type="entry name" value="GLUTPROXDASE"/>
</dbReference>
<evidence type="ECO:0000256" key="4">
    <source>
        <dbReference type="PIRSR" id="PIRSR000303-1"/>
    </source>
</evidence>
<dbReference type="InterPro" id="IPR036249">
    <property type="entry name" value="Thioredoxin-like_sf"/>
</dbReference>
<gene>
    <name evidence="6" type="ORF">HY834_00345</name>
</gene>
<dbReference type="PANTHER" id="PTHR11592">
    <property type="entry name" value="GLUTATHIONE PEROXIDASE"/>
    <property type="match status" value="1"/>
</dbReference>
<dbReference type="Pfam" id="PF00255">
    <property type="entry name" value="GSHPx"/>
    <property type="match status" value="1"/>
</dbReference>
<protein>
    <recommendedName>
        <fullName evidence="5">Glutathione peroxidase</fullName>
    </recommendedName>
</protein>
<sequence length="159" mass="17251">MPSLSDFSATRLLGEVEPLALYAGKVALIVNVASACGFTPQYGGLEQLWRDYRERGLVVLGFPCNQFGNQEGGSAAEIAAFCGSNYDVTFPLFERIEVNGPQAHPLFAWLEAAAPGLFGLNDVKWNFTKFLVGRDGQPVRRFAPTIEPSRIAAAIEALL</sequence>
<evidence type="ECO:0000256" key="2">
    <source>
        <dbReference type="ARBA" id="ARBA00022559"/>
    </source>
</evidence>
<evidence type="ECO:0000313" key="6">
    <source>
        <dbReference type="EMBL" id="MBI4920171.1"/>
    </source>
</evidence>